<organism evidence="1 2">
    <name type="scientific">Olea europaea subsp. europaea</name>
    <dbReference type="NCBI Taxonomy" id="158383"/>
    <lineage>
        <taxon>Eukaryota</taxon>
        <taxon>Viridiplantae</taxon>
        <taxon>Streptophyta</taxon>
        <taxon>Embryophyta</taxon>
        <taxon>Tracheophyta</taxon>
        <taxon>Spermatophyta</taxon>
        <taxon>Magnoliopsida</taxon>
        <taxon>eudicotyledons</taxon>
        <taxon>Gunneridae</taxon>
        <taxon>Pentapetalae</taxon>
        <taxon>asterids</taxon>
        <taxon>lamiids</taxon>
        <taxon>Lamiales</taxon>
        <taxon>Oleaceae</taxon>
        <taxon>Oleeae</taxon>
        <taxon>Olea</taxon>
    </lineage>
</organism>
<dbReference type="EMBL" id="CACTIH010000146">
    <property type="protein sequence ID" value="CAA2955326.1"/>
    <property type="molecule type" value="Genomic_DNA"/>
</dbReference>
<name>A0A8S0PNE5_OLEEU</name>
<evidence type="ECO:0000313" key="2">
    <source>
        <dbReference type="Proteomes" id="UP000594638"/>
    </source>
</evidence>
<protein>
    <submittedName>
        <fullName evidence="1">Uncharacterized protein</fullName>
    </submittedName>
</protein>
<comment type="caution">
    <text evidence="1">The sequence shown here is derived from an EMBL/GenBank/DDBJ whole genome shotgun (WGS) entry which is preliminary data.</text>
</comment>
<reference evidence="1 2" key="1">
    <citation type="submission" date="2019-12" db="EMBL/GenBank/DDBJ databases">
        <authorList>
            <person name="Alioto T."/>
            <person name="Alioto T."/>
            <person name="Gomez Garrido J."/>
        </authorList>
    </citation>
    <scope>NUCLEOTIDE SEQUENCE [LARGE SCALE GENOMIC DNA]</scope>
</reference>
<keyword evidence="2" id="KW-1185">Reference proteome</keyword>
<dbReference type="AlphaFoldDB" id="A0A8S0PNE5"/>
<dbReference type="Gramene" id="OE9A002632T1">
    <property type="protein sequence ID" value="OE9A002632C1"/>
    <property type="gene ID" value="OE9A002632"/>
</dbReference>
<evidence type="ECO:0000313" key="1">
    <source>
        <dbReference type="EMBL" id="CAA2955326.1"/>
    </source>
</evidence>
<gene>
    <name evidence="1" type="ORF">OLEA9_A002632</name>
</gene>
<proteinExistence type="predicted"/>
<sequence>MAGTQPDLQAFLGSFWAWCTGHFWDLPDRGCILAEVGTHPDFQPFHGNFWDSMCRPCPGCVMATVGMEPNFQAILGNFMDTVCKPCPGCGRDASRLSSIFRQFLEHDVHAMFGKRLVRKRDEAMFSSSFRDTGCRPFLGYCKDTS</sequence>
<dbReference type="Proteomes" id="UP000594638">
    <property type="component" value="Unassembled WGS sequence"/>
</dbReference>
<accession>A0A8S0PNE5</accession>